<accession>A0A4Y9VTE4</accession>
<dbReference type="EMBL" id="PQVH01000005">
    <property type="protein sequence ID" value="TFW72600.1"/>
    <property type="molecule type" value="Genomic_DNA"/>
</dbReference>
<comment type="caution">
    <text evidence="2">The sequence shown here is derived from an EMBL/GenBank/DDBJ whole genome shotgun (WGS) entry which is preliminary data.</text>
</comment>
<keyword evidence="1" id="KW-0472">Membrane</keyword>
<proteinExistence type="predicted"/>
<feature type="transmembrane region" description="Helical" evidence="1">
    <location>
        <begin position="45"/>
        <end position="63"/>
    </location>
</feature>
<dbReference type="AlphaFoldDB" id="A0A4Y9VTE4"/>
<keyword evidence="1" id="KW-1133">Transmembrane helix</keyword>
<reference evidence="2 3" key="1">
    <citation type="submission" date="2018-02" db="EMBL/GenBank/DDBJ databases">
        <title>A novel lanthanide dependent methylotroph, Methylotenera sp. La3113.</title>
        <authorList>
            <person name="Lv H."/>
            <person name="Tani A."/>
        </authorList>
    </citation>
    <scope>NUCLEOTIDE SEQUENCE [LARGE SCALE GENOMIC DNA]</scope>
    <source>
        <strain evidence="2 3">La3113</strain>
    </source>
</reference>
<feature type="transmembrane region" description="Helical" evidence="1">
    <location>
        <begin position="6"/>
        <end position="24"/>
    </location>
</feature>
<organism evidence="2 3">
    <name type="scientific">Methylotenera oryzisoli</name>
    <dbReference type="NCBI Taxonomy" id="2080758"/>
    <lineage>
        <taxon>Bacteria</taxon>
        <taxon>Pseudomonadati</taxon>
        <taxon>Pseudomonadota</taxon>
        <taxon>Betaproteobacteria</taxon>
        <taxon>Nitrosomonadales</taxon>
        <taxon>Methylophilaceae</taxon>
        <taxon>Methylotenera</taxon>
    </lineage>
</organism>
<evidence type="ECO:0000313" key="2">
    <source>
        <dbReference type="EMBL" id="TFW72600.1"/>
    </source>
</evidence>
<keyword evidence="3" id="KW-1185">Reference proteome</keyword>
<evidence type="ECO:0000256" key="1">
    <source>
        <dbReference type="SAM" id="Phobius"/>
    </source>
</evidence>
<protein>
    <submittedName>
        <fullName evidence="2">Uncharacterized protein</fullName>
    </submittedName>
</protein>
<name>A0A4Y9VTE4_9PROT</name>
<keyword evidence="1" id="KW-0812">Transmembrane</keyword>
<sequence>MENLLFLLIVMTVAALPVILPFIFMEMTAEKKHPVSDKRRKFARLLGWVLGLSLLAFFAYLFFNNGGERTHRLVNGAVQLLQFLIDFLK</sequence>
<gene>
    <name evidence="2" type="ORF">C3Y98_03060</name>
</gene>
<dbReference type="RefSeq" id="WP_135276634.1">
    <property type="nucleotide sequence ID" value="NZ_PQVH01000005.1"/>
</dbReference>
<evidence type="ECO:0000313" key="3">
    <source>
        <dbReference type="Proteomes" id="UP000297706"/>
    </source>
</evidence>
<dbReference type="Proteomes" id="UP000297706">
    <property type="component" value="Unassembled WGS sequence"/>
</dbReference>